<dbReference type="AlphaFoldDB" id="A0A1Z3U5X5"/>
<evidence type="ECO:0000313" key="3">
    <source>
        <dbReference type="EMBL" id="ASE38344.1"/>
    </source>
</evidence>
<name>A0A1Z3U5X5_BREVE</name>
<evidence type="ECO:0000259" key="2">
    <source>
        <dbReference type="Pfam" id="PF00582"/>
    </source>
</evidence>
<dbReference type="SUPFAM" id="SSF52402">
    <property type="entry name" value="Adenine nucleotide alpha hydrolases-like"/>
    <property type="match status" value="2"/>
</dbReference>
<dbReference type="Pfam" id="PF00582">
    <property type="entry name" value="Usp"/>
    <property type="match status" value="1"/>
</dbReference>
<dbReference type="Proteomes" id="UP000197050">
    <property type="component" value="Chromosome"/>
</dbReference>
<organism evidence="3 4">
    <name type="scientific">Brevundimonas vesicularis</name>
    <name type="common">Pseudomonas vesicularis</name>
    <dbReference type="NCBI Taxonomy" id="41276"/>
    <lineage>
        <taxon>Bacteria</taxon>
        <taxon>Pseudomonadati</taxon>
        <taxon>Pseudomonadota</taxon>
        <taxon>Alphaproteobacteria</taxon>
        <taxon>Caulobacterales</taxon>
        <taxon>Caulobacteraceae</taxon>
        <taxon>Brevundimonas</taxon>
    </lineage>
</organism>
<accession>A0A1Z3U5X5</accession>
<dbReference type="EMBL" id="CP022048">
    <property type="protein sequence ID" value="ASE38344.1"/>
    <property type="molecule type" value="Genomic_DNA"/>
</dbReference>
<dbReference type="CDD" id="cd00293">
    <property type="entry name" value="USP-like"/>
    <property type="match status" value="1"/>
</dbReference>
<proteinExistence type="inferred from homology"/>
<feature type="domain" description="UspA" evidence="2">
    <location>
        <begin position="162"/>
        <end position="274"/>
    </location>
</feature>
<sequence>MRFASLLVYTDEGPEARRRIALAGEIAGLFQSHLIGMAASLPHVPQIDPYAGGAMLGEMLGLFRDMAETDVGRARALFWDVVGETADQAEWRGDVGYPSDLVVQALRAADLVILGRCDPTRRPARSPDPAEVLMAAGRPVLIVPPAIAIGPVGTPAVIAWKDCREAQRAVAAALPLLGASSIVHVIEVCTAEQAEDARDRVSDVAVFLGRHGIVASAQTVQGDGGPRSDQIIAFAEDRGAGLIVAGGYGHARLREWVMGGVTHGLLERSPVCLLLSH</sequence>
<reference evidence="4" key="1">
    <citation type="submission" date="2017-06" db="EMBL/GenBank/DDBJ databases">
        <title>FDA dAtabase for Regulatory Grade micrObial Sequences (FDA-ARGOS): Supporting development and validation of Infectious Disease Dx tests.</title>
        <authorList>
            <person name="Minogue T."/>
            <person name="Wolcott M."/>
            <person name="Wasieloski L."/>
            <person name="Aguilar W."/>
            <person name="Moore D."/>
            <person name="Tallon L."/>
            <person name="Sadzewicz L."/>
            <person name="Sengamalay N."/>
            <person name="Ott S."/>
            <person name="Godinez A."/>
            <person name="Nagaraj S."/>
            <person name="Nadendla S."/>
            <person name="Geyer C."/>
            <person name="Sichtig H."/>
        </authorList>
    </citation>
    <scope>NUCLEOTIDE SEQUENCE [LARGE SCALE GENOMIC DNA]</scope>
    <source>
        <strain evidence="4">FDAARGOS_289</strain>
    </source>
</reference>
<dbReference type="GeneID" id="34015566"/>
<evidence type="ECO:0000313" key="4">
    <source>
        <dbReference type="Proteomes" id="UP000197050"/>
    </source>
</evidence>
<comment type="similarity">
    <text evidence="1">Belongs to the universal stress protein A family.</text>
</comment>
<dbReference type="PANTHER" id="PTHR46268:SF15">
    <property type="entry name" value="UNIVERSAL STRESS PROTEIN HP_0031"/>
    <property type="match status" value="1"/>
</dbReference>
<gene>
    <name evidence="3" type="ORF">CEP68_01820</name>
</gene>
<evidence type="ECO:0000256" key="1">
    <source>
        <dbReference type="ARBA" id="ARBA00008791"/>
    </source>
</evidence>
<protein>
    <submittedName>
        <fullName evidence="3">Universal stress protein</fullName>
    </submittedName>
</protein>
<dbReference type="RefSeq" id="WP_088582181.1">
    <property type="nucleotide sequence ID" value="NZ_CP022048.2"/>
</dbReference>
<dbReference type="InterPro" id="IPR006016">
    <property type="entry name" value="UspA"/>
</dbReference>
<dbReference type="Gene3D" id="3.40.50.12370">
    <property type="match status" value="1"/>
</dbReference>
<dbReference type="PANTHER" id="PTHR46268">
    <property type="entry name" value="STRESS RESPONSE PROTEIN NHAX"/>
    <property type="match status" value="1"/>
</dbReference>
<dbReference type="KEGG" id="bvc:CEP68_01820"/>